<protein>
    <recommendedName>
        <fullName evidence="4">LCR</fullName>
    </recommendedName>
</protein>
<dbReference type="AlphaFoldDB" id="A0A151QNW2"/>
<evidence type="ECO:0000256" key="1">
    <source>
        <dbReference type="SAM" id="SignalP"/>
    </source>
</evidence>
<proteinExistence type="predicted"/>
<feature type="signal peptide" evidence="1">
    <location>
        <begin position="1"/>
        <end position="25"/>
    </location>
</feature>
<keyword evidence="1" id="KW-0732">Signal</keyword>
<organism evidence="2 3">
    <name type="scientific">Cajanus cajan</name>
    <name type="common">Pigeon pea</name>
    <name type="synonym">Cajanus indicus</name>
    <dbReference type="NCBI Taxonomy" id="3821"/>
    <lineage>
        <taxon>Eukaryota</taxon>
        <taxon>Viridiplantae</taxon>
        <taxon>Streptophyta</taxon>
        <taxon>Embryophyta</taxon>
        <taxon>Tracheophyta</taxon>
        <taxon>Spermatophyta</taxon>
        <taxon>Magnoliopsida</taxon>
        <taxon>eudicotyledons</taxon>
        <taxon>Gunneridae</taxon>
        <taxon>Pentapetalae</taxon>
        <taxon>rosids</taxon>
        <taxon>fabids</taxon>
        <taxon>Fabales</taxon>
        <taxon>Fabaceae</taxon>
        <taxon>Papilionoideae</taxon>
        <taxon>50 kb inversion clade</taxon>
        <taxon>NPAAA clade</taxon>
        <taxon>indigoferoid/millettioid clade</taxon>
        <taxon>Phaseoleae</taxon>
        <taxon>Cajanus</taxon>
    </lineage>
</organism>
<dbReference type="OMA" id="GKCASNT"/>
<accession>A0A151QNW2</accession>
<evidence type="ECO:0000313" key="2">
    <source>
        <dbReference type="EMBL" id="KYP31965.1"/>
    </source>
</evidence>
<dbReference type="EMBL" id="KQ485536">
    <property type="protein sequence ID" value="KYP31965.1"/>
    <property type="molecule type" value="Genomic_DNA"/>
</dbReference>
<evidence type="ECO:0008006" key="4">
    <source>
        <dbReference type="Google" id="ProtNLM"/>
    </source>
</evidence>
<dbReference type="Proteomes" id="UP000075243">
    <property type="component" value="Unassembled WGS sequence"/>
</dbReference>
<sequence length="74" mass="7715">MPFRINQAFLLGMLCIALVLDSGVGGGLFPGLSCQQGKCASNTVCDQNCHNSGFQKGGTCIGIIPGLIQCCCYK</sequence>
<feature type="chain" id="PRO_5007587446" description="LCR" evidence="1">
    <location>
        <begin position="26"/>
        <end position="74"/>
    </location>
</feature>
<gene>
    <name evidence="2" type="ORF">KK1_047462</name>
</gene>
<evidence type="ECO:0000313" key="3">
    <source>
        <dbReference type="Proteomes" id="UP000075243"/>
    </source>
</evidence>
<reference evidence="2" key="1">
    <citation type="journal article" date="2012" name="Nat. Biotechnol.">
        <title>Draft genome sequence of pigeonpea (Cajanus cajan), an orphan legume crop of resource-poor farmers.</title>
        <authorList>
            <person name="Varshney R.K."/>
            <person name="Chen W."/>
            <person name="Li Y."/>
            <person name="Bharti A.K."/>
            <person name="Saxena R.K."/>
            <person name="Schlueter J.A."/>
            <person name="Donoghue M.T."/>
            <person name="Azam S."/>
            <person name="Fan G."/>
            <person name="Whaley A.M."/>
            <person name="Farmer A.D."/>
            <person name="Sheridan J."/>
            <person name="Iwata A."/>
            <person name="Tuteja R."/>
            <person name="Penmetsa R.V."/>
            <person name="Wu W."/>
            <person name="Upadhyaya H.D."/>
            <person name="Yang S.P."/>
            <person name="Shah T."/>
            <person name="Saxena K.B."/>
            <person name="Michael T."/>
            <person name="McCombie W.R."/>
            <person name="Yang B."/>
            <person name="Zhang G."/>
            <person name="Yang H."/>
            <person name="Wang J."/>
            <person name="Spillane C."/>
            <person name="Cook D.R."/>
            <person name="May G.D."/>
            <person name="Xu X."/>
            <person name="Jackson S.A."/>
        </authorList>
    </citation>
    <scope>NUCLEOTIDE SEQUENCE [LARGE SCALE GENOMIC DNA]</scope>
</reference>
<name>A0A151QNW2_CAJCA</name>
<dbReference type="Gramene" id="C.cajan_45139.t">
    <property type="protein sequence ID" value="C.cajan_45139.t"/>
    <property type="gene ID" value="C.cajan_45139"/>
</dbReference>
<keyword evidence="3" id="KW-1185">Reference proteome</keyword>